<dbReference type="GO" id="GO:0005737">
    <property type="term" value="C:cytoplasm"/>
    <property type="evidence" value="ECO:0007669"/>
    <property type="project" value="TreeGrafter"/>
</dbReference>
<dbReference type="InterPro" id="IPR016040">
    <property type="entry name" value="NAD(P)-bd_dom"/>
</dbReference>
<dbReference type="Gene3D" id="3.40.50.720">
    <property type="entry name" value="NAD(P)-binding Rossmann-like Domain"/>
    <property type="match status" value="1"/>
</dbReference>
<dbReference type="AlphaFoldDB" id="A0A7L4ZSV7"/>
<keyword evidence="3" id="KW-1185">Reference proteome</keyword>
<dbReference type="RefSeq" id="WP_151079918.1">
    <property type="nucleotide sequence ID" value="NZ_CP047647.1"/>
</dbReference>
<sequence>MNNTFSAQSAVAVIGCGWLGLPLARTLVQHGHAVAGTTTTPDKLRVLQAAGIRPHVLCLSPETSPADVQPALAACSVLVLNVPPGQRRDQPADPSAYPNLLRPVFEALRHSAVRHVVFVSSTGVYPDEPQSMSEDDALASPDASHGLLRAEWLFQQPNQAWQTTVLRFGGLIGPGRAPGRFLAGRTNVPQPTAPVNLLHLADAIGVVRAVIDQQAWGHTLNVCAEVHPTRQTFYTDAAHHLNLPAPQFRYDGLAGGKSIDTVRLHDVLRYQFVHPDPTAALGYCL</sequence>
<gene>
    <name evidence="2" type="ORF">F0P96_15930</name>
</gene>
<feature type="domain" description="NAD(P)-binding" evidence="1">
    <location>
        <begin position="17"/>
        <end position="172"/>
    </location>
</feature>
<proteinExistence type="predicted"/>
<dbReference type="PANTHER" id="PTHR48079">
    <property type="entry name" value="PROTEIN YEEZ"/>
    <property type="match status" value="1"/>
</dbReference>
<name>A0A7L4ZSV7_9BACT</name>
<reference evidence="2 3" key="1">
    <citation type="submission" date="2019-09" db="EMBL/GenBank/DDBJ databases">
        <title>Genome sequence of Hymenobacter sp. M3.</title>
        <authorList>
            <person name="Srinivasan S."/>
        </authorList>
    </citation>
    <scope>NUCLEOTIDE SEQUENCE [LARGE SCALE GENOMIC DNA]</scope>
    <source>
        <strain evidence="2 3">M3</strain>
    </source>
</reference>
<dbReference type="Pfam" id="PF13460">
    <property type="entry name" value="NAD_binding_10"/>
    <property type="match status" value="1"/>
</dbReference>
<dbReference type="Proteomes" id="UP000326380">
    <property type="component" value="Unassembled WGS sequence"/>
</dbReference>
<dbReference type="InterPro" id="IPR036291">
    <property type="entry name" value="NAD(P)-bd_dom_sf"/>
</dbReference>
<comment type="caution">
    <text evidence="2">The sequence shown here is derived from an EMBL/GenBank/DDBJ whole genome shotgun (WGS) entry which is preliminary data.</text>
</comment>
<organism evidence="2 3">
    <name type="scientific">Hymenobacter busanensis</name>
    <dbReference type="NCBI Taxonomy" id="2607656"/>
    <lineage>
        <taxon>Bacteria</taxon>
        <taxon>Pseudomonadati</taxon>
        <taxon>Bacteroidota</taxon>
        <taxon>Cytophagia</taxon>
        <taxon>Cytophagales</taxon>
        <taxon>Hymenobacteraceae</taxon>
        <taxon>Hymenobacter</taxon>
    </lineage>
</organism>
<evidence type="ECO:0000259" key="1">
    <source>
        <dbReference type="Pfam" id="PF13460"/>
    </source>
</evidence>
<dbReference type="PANTHER" id="PTHR48079:SF6">
    <property type="entry name" value="NAD(P)-BINDING DOMAIN-CONTAINING PROTEIN-RELATED"/>
    <property type="match status" value="1"/>
</dbReference>
<evidence type="ECO:0000313" key="3">
    <source>
        <dbReference type="Proteomes" id="UP000326380"/>
    </source>
</evidence>
<dbReference type="EMBL" id="VTWU01000006">
    <property type="protein sequence ID" value="KAA9327471.1"/>
    <property type="molecule type" value="Genomic_DNA"/>
</dbReference>
<dbReference type="SUPFAM" id="SSF51735">
    <property type="entry name" value="NAD(P)-binding Rossmann-fold domains"/>
    <property type="match status" value="1"/>
</dbReference>
<accession>A0A7L4ZSV7</accession>
<dbReference type="InterPro" id="IPR051783">
    <property type="entry name" value="NAD(P)-dependent_oxidoreduct"/>
</dbReference>
<evidence type="ECO:0000313" key="2">
    <source>
        <dbReference type="EMBL" id="KAA9327471.1"/>
    </source>
</evidence>
<dbReference type="GO" id="GO:0004029">
    <property type="term" value="F:aldehyde dehydrogenase (NAD+) activity"/>
    <property type="evidence" value="ECO:0007669"/>
    <property type="project" value="TreeGrafter"/>
</dbReference>
<protein>
    <submittedName>
        <fullName evidence="2">NAD(P)H-binding protein</fullName>
    </submittedName>
</protein>